<dbReference type="Gene3D" id="3.90.79.10">
    <property type="entry name" value="Nucleoside Triphosphate Pyrophosphohydrolase"/>
    <property type="match status" value="1"/>
</dbReference>
<sequence>MPCNTQNLYQPGQKECTPMDEGRETVQPAHRAKEEKKQDAHLAWEVRKRHEACRLRVFHVQELESVSPRKTVRRFVTLTAPEWVIVVPHVMERAQRFFVMVRQWRCGSQTVCTEFPGGVIDAGEHPEAAARRELFEETGRRASSLAHLGTIHPNPAVLENRVHIFSAECTPEVREPQLDTDEFLERCVLPVHDVYERMGRAPFDHALMAQPSFFFCGRIRFPPCNSVRYVACSASI</sequence>
<gene>
    <name evidence="11" type="ordered locus">TPASS_0731</name>
</gene>
<evidence type="ECO:0000313" key="11">
    <source>
        <dbReference type="EMBL" id="ACD71149.1"/>
    </source>
</evidence>
<dbReference type="InterPro" id="IPR000086">
    <property type="entry name" value="NUDIX_hydrolase_dom"/>
</dbReference>
<evidence type="ECO:0000256" key="1">
    <source>
        <dbReference type="ARBA" id="ARBA00000847"/>
    </source>
</evidence>
<evidence type="ECO:0000256" key="9">
    <source>
        <dbReference type="SAM" id="MobiDB-lite"/>
    </source>
</evidence>
<evidence type="ECO:0000256" key="7">
    <source>
        <dbReference type="ARBA" id="ARBA00032272"/>
    </source>
</evidence>
<dbReference type="InterPro" id="IPR020084">
    <property type="entry name" value="NUDIX_hydrolase_CS"/>
</dbReference>
<evidence type="ECO:0000256" key="5">
    <source>
        <dbReference type="ARBA" id="ARBA00022801"/>
    </source>
</evidence>
<dbReference type="EMBL" id="CP000805">
    <property type="protein sequence ID" value="ACD71149.1"/>
    <property type="molecule type" value="Genomic_DNA"/>
</dbReference>
<keyword evidence="5 8" id="KW-0378">Hydrolase</keyword>
<dbReference type="GO" id="GO:0019693">
    <property type="term" value="P:ribose phosphate metabolic process"/>
    <property type="evidence" value="ECO:0007669"/>
    <property type="project" value="TreeGrafter"/>
</dbReference>
<dbReference type="SUPFAM" id="SSF55811">
    <property type="entry name" value="Nudix"/>
    <property type="match status" value="1"/>
</dbReference>
<feature type="domain" description="Nudix hydrolase" evidence="10">
    <location>
        <begin position="77"/>
        <end position="211"/>
    </location>
</feature>
<evidence type="ECO:0000256" key="2">
    <source>
        <dbReference type="ARBA" id="ARBA00001946"/>
    </source>
</evidence>
<proteinExistence type="inferred from homology"/>
<feature type="region of interest" description="Disordered" evidence="9">
    <location>
        <begin position="1"/>
        <end position="23"/>
    </location>
</feature>
<dbReference type="CDD" id="cd03424">
    <property type="entry name" value="NUDIX_ADPRase_Nudt5_UGPPase_Nudt14"/>
    <property type="match status" value="1"/>
</dbReference>
<dbReference type="InterPro" id="IPR015797">
    <property type="entry name" value="NUDIX_hydrolase-like_dom_sf"/>
</dbReference>
<reference evidence="11 12" key="1">
    <citation type="journal article" date="2008" name="BMC Microbiol.">
        <title>Complete genome sequence of Treponema pallidum ssp. pallidum strain SS14 determined with oligonucleotide arrays.</title>
        <authorList>
            <person name="Matejkova P."/>
            <person name="Strouhal M."/>
            <person name="Smajs D."/>
            <person name="Norris S.J."/>
            <person name="Palzkill T."/>
            <person name="Petrosino J.F."/>
            <person name="Sodergren E."/>
            <person name="Norton J.E."/>
            <person name="Singh J."/>
            <person name="Richmond T.A."/>
            <person name="Molla M.N."/>
            <person name="Albert T.J."/>
            <person name="Weinstock G.M."/>
        </authorList>
    </citation>
    <scope>NUCLEOTIDE SEQUENCE [LARGE SCALE GENOMIC DNA]</scope>
    <source>
        <strain evidence="11 12">SS14</strain>
    </source>
</reference>
<comment type="catalytic activity">
    <reaction evidence="1">
        <text>GDP-alpha-D-mannose + H2O = alpha-D-mannose 1-phosphate + GMP + 2 H(+)</text>
        <dbReference type="Rhea" id="RHEA:27978"/>
        <dbReference type="ChEBI" id="CHEBI:15377"/>
        <dbReference type="ChEBI" id="CHEBI:15378"/>
        <dbReference type="ChEBI" id="CHEBI:57527"/>
        <dbReference type="ChEBI" id="CHEBI:58115"/>
        <dbReference type="ChEBI" id="CHEBI:58409"/>
    </reaction>
</comment>
<dbReference type="InterPro" id="IPR020476">
    <property type="entry name" value="Nudix_hydrolase"/>
</dbReference>
<feature type="compositionally biased region" description="Polar residues" evidence="9">
    <location>
        <begin position="1"/>
        <end position="10"/>
    </location>
</feature>
<dbReference type="PROSITE" id="PS00893">
    <property type="entry name" value="NUDIX_BOX"/>
    <property type="match status" value="1"/>
</dbReference>
<dbReference type="GO" id="GO:0016462">
    <property type="term" value="F:pyrophosphatase activity"/>
    <property type="evidence" value="ECO:0007669"/>
    <property type="project" value="UniProtKB-ARBA"/>
</dbReference>
<dbReference type="GO" id="GO:0006753">
    <property type="term" value="P:nucleoside phosphate metabolic process"/>
    <property type="evidence" value="ECO:0007669"/>
    <property type="project" value="TreeGrafter"/>
</dbReference>
<dbReference type="PRINTS" id="PR00502">
    <property type="entry name" value="NUDIXFAMILY"/>
</dbReference>
<dbReference type="Pfam" id="PF00293">
    <property type="entry name" value="NUDIX"/>
    <property type="match status" value="1"/>
</dbReference>
<comment type="similarity">
    <text evidence="3">Belongs to the Nudix hydrolase family. NudK subfamily.</text>
</comment>
<comment type="cofactor">
    <cofactor evidence="2">
        <name>Mg(2+)</name>
        <dbReference type="ChEBI" id="CHEBI:18420"/>
    </cofactor>
</comment>
<dbReference type="PROSITE" id="PS51462">
    <property type="entry name" value="NUDIX"/>
    <property type="match status" value="1"/>
</dbReference>
<dbReference type="PANTHER" id="PTHR11839">
    <property type="entry name" value="UDP/ADP-SUGAR PYROPHOSPHATASE"/>
    <property type="match status" value="1"/>
</dbReference>
<evidence type="ECO:0000256" key="6">
    <source>
        <dbReference type="ARBA" id="ARBA00032162"/>
    </source>
</evidence>
<dbReference type="PANTHER" id="PTHR11839:SF18">
    <property type="entry name" value="NUDIX HYDROLASE DOMAIN-CONTAINING PROTEIN"/>
    <property type="match status" value="1"/>
</dbReference>
<evidence type="ECO:0000259" key="10">
    <source>
        <dbReference type="PROSITE" id="PS51462"/>
    </source>
</evidence>
<dbReference type="Proteomes" id="UP000001202">
    <property type="component" value="Chromosome"/>
</dbReference>
<evidence type="ECO:0000256" key="3">
    <source>
        <dbReference type="ARBA" id="ARBA00007275"/>
    </source>
</evidence>
<protein>
    <recommendedName>
        <fullName evidence="4">GDP-mannose pyrophosphatase</fullName>
    </recommendedName>
    <alternativeName>
        <fullName evidence="6">GDP-mannose hydrolase</fullName>
    </alternativeName>
    <alternativeName>
        <fullName evidence="7">GDPMK</fullName>
    </alternativeName>
</protein>
<dbReference type="KEGG" id="tpp:TPASS_0731"/>
<name>A0A0H3BJJ0_TREPS</name>
<accession>A0A0H3BJJ0</accession>
<evidence type="ECO:0000313" key="12">
    <source>
        <dbReference type="Proteomes" id="UP000001202"/>
    </source>
</evidence>
<evidence type="ECO:0000256" key="4">
    <source>
        <dbReference type="ARBA" id="ARBA00016377"/>
    </source>
</evidence>
<organism evidence="11 12">
    <name type="scientific">Treponema pallidum subsp. pallidum (strain SS14)</name>
    <dbReference type="NCBI Taxonomy" id="455434"/>
    <lineage>
        <taxon>Bacteria</taxon>
        <taxon>Pseudomonadati</taxon>
        <taxon>Spirochaetota</taxon>
        <taxon>Spirochaetia</taxon>
        <taxon>Spirochaetales</taxon>
        <taxon>Treponemataceae</taxon>
        <taxon>Treponema</taxon>
    </lineage>
</organism>
<dbReference type="AlphaFoldDB" id="A0A0H3BJJ0"/>
<evidence type="ECO:0000256" key="8">
    <source>
        <dbReference type="RuleBase" id="RU003476"/>
    </source>
</evidence>